<dbReference type="PROSITE" id="PS50878">
    <property type="entry name" value="RT_POL"/>
    <property type="match status" value="1"/>
</dbReference>
<dbReference type="Pfam" id="PF16297">
    <property type="entry name" value="DUF4939"/>
    <property type="match status" value="1"/>
</dbReference>
<dbReference type="Gene3D" id="1.10.340.70">
    <property type="match status" value="1"/>
</dbReference>
<dbReference type="GO" id="GO:0015074">
    <property type="term" value="P:DNA integration"/>
    <property type="evidence" value="ECO:0007669"/>
    <property type="project" value="InterPro"/>
</dbReference>
<evidence type="ECO:0000256" key="3">
    <source>
        <dbReference type="ARBA" id="ARBA00022670"/>
    </source>
</evidence>
<dbReference type="SUPFAM" id="SSF57756">
    <property type="entry name" value="Retrovirus zinc finger-like domains"/>
    <property type="match status" value="1"/>
</dbReference>
<evidence type="ECO:0000256" key="2">
    <source>
        <dbReference type="ARBA" id="ARBA00012180"/>
    </source>
</evidence>
<evidence type="ECO:0000256" key="5">
    <source>
        <dbReference type="ARBA" id="ARBA00022695"/>
    </source>
</evidence>
<dbReference type="CDD" id="cd00303">
    <property type="entry name" value="retropepsin_like"/>
    <property type="match status" value="1"/>
</dbReference>
<dbReference type="InterPro" id="IPR050951">
    <property type="entry name" value="Retrovirus_Pol_polyprotein"/>
</dbReference>
<keyword evidence="4" id="KW-0808">Transferase</keyword>
<dbReference type="Gene3D" id="3.30.420.10">
    <property type="entry name" value="Ribonuclease H-like superfamily/Ribonuclease H"/>
    <property type="match status" value="1"/>
</dbReference>
<dbReference type="GO" id="GO:0003677">
    <property type="term" value="F:DNA binding"/>
    <property type="evidence" value="ECO:0007669"/>
    <property type="project" value="UniProtKB-KW"/>
</dbReference>
<dbReference type="SUPFAM" id="SSF56672">
    <property type="entry name" value="DNA/RNA polymerases"/>
    <property type="match status" value="1"/>
</dbReference>
<evidence type="ECO:0000259" key="14">
    <source>
        <dbReference type="PROSITE" id="PS50878"/>
    </source>
</evidence>
<dbReference type="Pfam" id="PF00078">
    <property type="entry name" value="RVT_1"/>
    <property type="match status" value="1"/>
</dbReference>
<dbReference type="Pfam" id="PF17919">
    <property type="entry name" value="RT_RNaseH_2"/>
    <property type="match status" value="1"/>
</dbReference>
<reference evidence="16" key="1">
    <citation type="submission" date="2025-08" db="UniProtKB">
        <authorList>
            <consortium name="Ensembl"/>
        </authorList>
    </citation>
    <scope>IDENTIFICATION</scope>
</reference>
<dbReference type="InterPro" id="IPR000477">
    <property type="entry name" value="RT_dom"/>
</dbReference>
<dbReference type="CDD" id="cd09274">
    <property type="entry name" value="RNase_HI_RT_Ty3"/>
    <property type="match status" value="1"/>
</dbReference>
<keyword evidence="12" id="KW-0862">Zinc</keyword>
<evidence type="ECO:0000313" key="17">
    <source>
        <dbReference type="Proteomes" id="UP000694700"/>
    </source>
</evidence>
<evidence type="ECO:0000313" key="16">
    <source>
        <dbReference type="Ensembl" id="ENSCCRP00015046062.1"/>
    </source>
</evidence>
<feature type="domain" description="Integrase catalytic" evidence="15">
    <location>
        <begin position="1044"/>
        <end position="1203"/>
    </location>
</feature>
<keyword evidence="7" id="KW-0064">Aspartyl protease</keyword>
<keyword evidence="5" id="KW-0548">Nucleotidyltransferase</keyword>
<dbReference type="Gene3D" id="2.40.70.10">
    <property type="entry name" value="Acid Proteases"/>
    <property type="match status" value="1"/>
</dbReference>
<protein>
    <recommendedName>
        <fullName evidence="11">Gypsy retrotransposon integrase-like protein 1</fullName>
        <ecNumber evidence="2">3.1.26.4</ecNumber>
    </recommendedName>
</protein>
<dbReference type="InterPro" id="IPR036397">
    <property type="entry name" value="RNaseH_sf"/>
</dbReference>
<dbReference type="InterPro" id="IPR012337">
    <property type="entry name" value="RNaseH-like_sf"/>
</dbReference>
<dbReference type="Gene3D" id="3.10.10.10">
    <property type="entry name" value="HIV Type 1 Reverse Transcriptase, subunit A, domain 1"/>
    <property type="match status" value="1"/>
</dbReference>
<evidence type="ECO:0000259" key="13">
    <source>
        <dbReference type="PROSITE" id="PS50158"/>
    </source>
</evidence>
<dbReference type="SUPFAM" id="SSF53098">
    <property type="entry name" value="Ribonuclease H-like"/>
    <property type="match status" value="1"/>
</dbReference>
<dbReference type="PANTHER" id="PTHR37984">
    <property type="entry name" value="PROTEIN CBG26694"/>
    <property type="match status" value="1"/>
</dbReference>
<keyword evidence="8" id="KW-0255">Endonuclease</keyword>
<name>A0A8C1V3B8_CYPCA</name>
<dbReference type="InterPro" id="IPR036875">
    <property type="entry name" value="Znf_CCHC_sf"/>
</dbReference>
<dbReference type="CDD" id="cd01647">
    <property type="entry name" value="RT_LTR"/>
    <property type="match status" value="1"/>
</dbReference>
<evidence type="ECO:0000256" key="10">
    <source>
        <dbReference type="ARBA" id="ARBA00023268"/>
    </source>
</evidence>
<dbReference type="Proteomes" id="UP000694700">
    <property type="component" value="Unplaced"/>
</dbReference>
<dbReference type="InterPro" id="IPR043502">
    <property type="entry name" value="DNA/RNA_pol_sf"/>
</dbReference>
<dbReference type="InterPro" id="IPR041588">
    <property type="entry name" value="Integrase_H2C2"/>
</dbReference>
<feature type="domain" description="CCHC-type" evidence="13">
    <location>
        <begin position="268"/>
        <end position="282"/>
    </location>
</feature>
<dbReference type="PROSITE" id="PS50994">
    <property type="entry name" value="INTEGRASE"/>
    <property type="match status" value="1"/>
</dbReference>
<dbReference type="FunFam" id="3.30.420.10:FF:000032">
    <property type="entry name" value="Retrovirus-related Pol polyprotein from transposon 297-like Protein"/>
    <property type="match status" value="1"/>
</dbReference>
<feature type="domain" description="Reverse transcriptase" evidence="14">
    <location>
        <begin position="525"/>
        <end position="704"/>
    </location>
</feature>
<dbReference type="PANTHER" id="PTHR37984:SF5">
    <property type="entry name" value="PROTEIN NYNRIN-LIKE"/>
    <property type="match status" value="1"/>
</dbReference>
<comment type="similarity">
    <text evidence="1">Belongs to the beta type-B retroviral polymerase family. HERV class-II K(HML-2) pol subfamily.</text>
</comment>
<evidence type="ECO:0000256" key="1">
    <source>
        <dbReference type="ARBA" id="ARBA00010879"/>
    </source>
</evidence>
<keyword evidence="6" id="KW-0540">Nuclease</keyword>
<dbReference type="GO" id="GO:0016779">
    <property type="term" value="F:nucleotidyltransferase activity"/>
    <property type="evidence" value="ECO:0007669"/>
    <property type="project" value="UniProtKB-KW"/>
</dbReference>
<dbReference type="Pfam" id="PF13650">
    <property type="entry name" value="Asp_protease_2"/>
    <property type="match status" value="1"/>
</dbReference>
<keyword evidence="10" id="KW-0511">Multifunctional enzyme</keyword>
<dbReference type="EC" id="3.1.26.4" evidence="2"/>
<keyword evidence="8" id="KW-0378">Hydrolase</keyword>
<dbReference type="InterPro" id="IPR021109">
    <property type="entry name" value="Peptidase_aspartic_dom_sf"/>
</dbReference>
<evidence type="ECO:0000256" key="8">
    <source>
        <dbReference type="ARBA" id="ARBA00022759"/>
    </source>
</evidence>
<evidence type="ECO:0000256" key="9">
    <source>
        <dbReference type="ARBA" id="ARBA00023125"/>
    </source>
</evidence>
<dbReference type="GO" id="GO:0008270">
    <property type="term" value="F:zinc ion binding"/>
    <property type="evidence" value="ECO:0007669"/>
    <property type="project" value="UniProtKB-KW"/>
</dbReference>
<dbReference type="Ensembl" id="ENSCCRT00015047605.1">
    <property type="protein sequence ID" value="ENSCCRP00015046062.1"/>
    <property type="gene ID" value="ENSCCRG00015019085.1"/>
</dbReference>
<dbReference type="InterPro" id="IPR001584">
    <property type="entry name" value="Integrase_cat-core"/>
</dbReference>
<dbReference type="InterPro" id="IPR043128">
    <property type="entry name" value="Rev_trsase/Diguanyl_cyclase"/>
</dbReference>
<dbReference type="Gene3D" id="3.10.20.370">
    <property type="match status" value="1"/>
</dbReference>
<dbReference type="InterPro" id="IPR001878">
    <property type="entry name" value="Znf_CCHC"/>
</dbReference>
<evidence type="ECO:0000256" key="11">
    <source>
        <dbReference type="ARBA" id="ARBA00039658"/>
    </source>
</evidence>
<evidence type="ECO:0000259" key="15">
    <source>
        <dbReference type="PROSITE" id="PS50994"/>
    </source>
</evidence>
<evidence type="ECO:0000256" key="12">
    <source>
        <dbReference type="PROSITE-ProRule" id="PRU00047"/>
    </source>
</evidence>
<accession>A0A8C1V3B8</accession>
<dbReference type="FunFam" id="1.10.340.70:FF:000001">
    <property type="entry name" value="Retrovirus-related Pol polyprotein from transposon gypsy-like Protein"/>
    <property type="match status" value="1"/>
</dbReference>
<dbReference type="Gene3D" id="3.30.70.270">
    <property type="match status" value="2"/>
</dbReference>
<keyword evidence="9" id="KW-0238">DNA-binding</keyword>
<evidence type="ECO:0000256" key="7">
    <source>
        <dbReference type="ARBA" id="ARBA00022750"/>
    </source>
</evidence>
<dbReference type="GO" id="GO:0004523">
    <property type="term" value="F:RNA-DNA hybrid ribonuclease activity"/>
    <property type="evidence" value="ECO:0007669"/>
    <property type="project" value="UniProtKB-EC"/>
</dbReference>
<dbReference type="SUPFAM" id="SSF50630">
    <property type="entry name" value="Acid proteases"/>
    <property type="match status" value="1"/>
</dbReference>
<dbReference type="InterPro" id="IPR041577">
    <property type="entry name" value="RT_RNaseH_2"/>
</dbReference>
<dbReference type="Pfam" id="PF17921">
    <property type="entry name" value="Integrase_H2C2"/>
    <property type="match status" value="1"/>
</dbReference>
<sequence length="1288" mass="145964">MQSSADPFAALVHAVRSSLPQPTTSLTHVSPEIITAVQQALQEPPATMTTSSAASASPVARPVTYSGAAEDCSGFLLQCSLYIEANPHLFQNERGRVAFVISLLSGRALQWAQPLWETNAPVTTSLSTFFAHMKDVFGQHTAELSVHDQLYHIHQGEESVSMYALRFRTLASTSGWNETALITAFRHGLRREVQQLIVVYDDTMGLENLIQKTIRVSQRLYASHMNTPAVNPLPASTSVAAPAPEPMQVDSNHLTNAERLRRMNNRLCLYCGGDGHVISNCPVRPPHPAVSTLQFPPQTSQLIKTLVHVGNSHSCVSAQALIDSGSAGNFISTQILQELNVRQKKCPVDLRILTIQGKPLGRGRVRHYSPTLFLRVGSLHMEEITFMVLEESTADIILGRPWLNAHQPHIQWATGEILKWSDECFEKCINRPRKPQPKSPATPDHLPVLSTSVESPATNVIVEIPPAYRAFQDVFSKRLATRLPPHRPWDCAIDLLPGATLPKGRIYPLSIPEQKAMEEYVQEALRQGFIRPSTSPAASSFFFVAKKDGGLRPCIDYRHLNSQTVKFSYPLPLVPAALEQLRGARIFSKLDLRSAYNLIRIRRGDEWKTAFITPSGHYEYRVMPYGLSNSPSVFQNYMNEIFREYLNRFVIIYIDDILIYSSDMKEHEKHVLQILQKLREHQLFLKLEKCEFHTSTVQFLGYIINQHGIKMDQRKVETIQQWPLPNTVKELQRFLGFANFYRRFINQYSMLSAPLTSMLKNRPKSLSWTTPAREAFSLLQQAFLSAPVLVHPNPDLPFIVEVDASATGIGAVLSQRQGDPPRLHPCAFYSKKLSPAEQNYDVGNRELLAIKSALEEWRHWLEGAKQPFQVITDHRNLEYLREAKRLNHRQARWALFFTRFNFQVTYRSGDKNCRADALSRLYQADPEPSVPEPILPPAVLVNPIQWTINQQITNENLQNPAPPGGPEGRLYVPPTHRQPLLDLTHTSPGSGHPGRRRTLSLLKQRYWWPSMSRDVSRYVQGCSVCAVADTPRKLPEGKLVPLPIPERPWTHIGVDFMTDLPPSQGYTSVLVVVDRFSKSCKLIPLKGLPTALQTAEALFHQVFRHFGLPEDIVSDRGPQFISRVWNAFFRLLGVSISLSSGYHPQTNGQTERKIQEVGRFLRLYCHQNQDSWSQYLPWAEYAQNSLRQTTTGLTPFQCVLGYQPPLFPWSGEPSEVPAVNHWFQQNERVWDSAHVHLQQAVRRHKEQADARRGPTPQYQPGQKVWLSTRNIRLRLPVVWPQCVKTTSL</sequence>
<dbReference type="Pfam" id="PF00665">
    <property type="entry name" value="rve"/>
    <property type="match status" value="1"/>
</dbReference>
<evidence type="ECO:0000256" key="4">
    <source>
        <dbReference type="ARBA" id="ARBA00022679"/>
    </source>
</evidence>
<dbReference type="GO" id="GO:0004190">
    <property type="term" value="F:aspartic-type endopeptidase activity"/>
    <property type="evidence" value="ECO:0007669"/>
    <property type="project" value="UniProtKB-KW"/>
</dbReference>
<keyword evidence="12" id="KW-0479">Metal-binding</keyword>
<dbReference type="InterPro" id="IPR032549">
    <property type="entry name" value="DUF4939"/>
</dbReference>
<keyword evidence="3" id="KW-0645">Protease</keyword>
<dbReference type="PROSITE" id="PS50158">
    <property type="entry name" value="ZF_CCHC"/>
    <property type="match status" value="1"/>
</dbReference>
<organism evidence="16 17">
    <name type="scientific">Cyprinus carpio</name>
    <name type="common">Common carp</name>
    <dbReference type="NCBI Taxonomy" id="7962"/>
    <lineage>
        <taxon>Eukaryota</taxon>
        <taxon>Metazoa</taxon>
        <taxon>Chordata</taxon>
        <taxon>Craniata</taxon>
        <taxon>Vertebrata</taxon>
        <taxon>Euteleostomi</taxon>
        <taxon>Actinopterygii</taxon>
        <taxon>Neopterygii</taxon>
        <taxon>Teleostei</taxon>
        <taxon>Ostariophysi</taxon>
        <taxon>Cypriniformes</taxon>
        <taxon>Cyprinidae</taxon>
        <taxon>Cyprininae</taxon>
        <taxon>Cyprinus</taxon>
    </lineage>
</organism>
<dbReference type="FunFam" id="3.30.70.270:FF:000020">
    <property type="entry name" value="Transposon Tf2-6 polyprotein-like Protein"/>
    <property type="match status" value="1"/>
</dbReference>
<evidence type="ECO:0000256" key="6">
    <source>
        <dbReference type="ARBA" id="ARBA00022722"/>
    </source>
</evidence>
<dbReference type="FunFam" id="3.10.20.370:FF:000003">
    <property type="entry name" value="Transposon Tf2-6 polyprotein"/>
    <property type="match status" value="1"/>
</dbReference>
<proteinExistence type="inferred from homology"/>
<dbReference type="GO" id="GO:0006508">
    <property type="term" value="P:proteolysis"/>
    <property type="evidence" value="ECO:0007669"/>
    <property type="project" value="UniProtKB-KW"/>
</dbReference>
<keyword evidence="12" id="KW-0863">Zinc-finger</keyword>